<reference evidence="1" key="1">
    <citation type="journal article" date="2015" name="Nature">
        <title>Complex archaea that bridge the gap between prokaryotes and eukaryotes.</title>
        <authorList>
            <person name="Spang A."/>
            <person name="Saw J.H."/>
            <person name="Jorgensen S.L."/>
            <person name="Zaremba-Niedzwiedzka K."/>
            <person name="Martijn J."/>
            <person name="Lind A.E."/>
            <person name="van Eijk R."/>
            <person name="Schleper C."/>
            <person name="Guy L."/>
            <person name="Ettema T.J."/>
        </authorList>
    </citation>
    <scope>NUCLEOTIDE SEQUENCE</scope>
</reference>
<organism evidence="1">
    <name type="scientific">marine sediment metagenome</name>
    <dbReference type="NCBI Taxonomy" id="412755"/>
    <lineage>
        <taxon>unclassified sequences</taxon>
        <taxon>metagenomes</taxon>
        <taxon>ecological metagenomes</taxon>
    </lineage>
</organism>
<dbReference type="EMBL" id="LAZR01000018">
    <property type="protein sequence ID" value="KKO05649.1"/>
    <property type="molecule type" value="Genomic_DNA"/>
</dbReference>
<comment type="caution">
    <text evidence="1">The sequence shown here is derived from an EMBL/GenBank/DDBJ whole genome shotgun (WGS) entry which is preliminary data.</text>
</comment>
<accession>A0A0F9YLX5</accession>
<evidence type="ECO:0008006" key="2">
    <source>
        <dbReference type="Google" id="ProtNLM"/>
    </source>
</evidence>
<dbReference type="AlphaFoldDB" id="A0A0F9YLX5"/>
<sequence length="111" mass="12325">MSNVPARGHRVVIGVVTLLLALTVGAANAQPLITVNEAIEIVQQRYQGELLDVDMKSGRGWEQSEQVYEMRLLTEQGNVLKIRLAREDGRFLEIDGRGQVEARRPLSTNNG</sequence>
<gene>
    <name evidence="1" type="ORF">LCGC14_0072890</name>
</gene>
<protein>
    <recommendedName>
        <fullName evidence="2">PepSY domain-containing protein</fullName>
    </recommendedName>
</protein>
<proteinExistence type="predicted"/>
<evidence type="ECO:0000313" key="1">
    <source>
        <dbReference type="EMBL" id="KKO05649.1"/>
    </source>
</evidence>
<name>A0A0F9YLX5_9ZZZZ</name>